<evidence type="ECO:0000313" key="2">
    <source>
        <dbReference type="Proteomes" id="UP001476950"/>
    </source>
</evidence>
<organism evidence="1 2">
    <name type="scientific">Stenomitos frigidus AS-A4</name>
    <dbReference type="NCBI Taxonomy" id="2933935"/>
    <lineage>
        <taxon>Bacteria</taxon>
        <taxon>Bacillati</taxon>
        <taxon>Cyanobacteriota</taxon>
        <taxon>Cyanophyceae</taxon>
        <taxon>Leptolyngbyales</taxon>
        <taxon>Leptolyngbyaceae</taxon>
        <taxon>Stenomitos</taxon>
    </lineage>
</organism>
<dbReference type="Pfam" id="PF00106">
    <property type="entry name" value="adh_short"/>
    <property type="match status" value="1"/>
</dbReference>
<dbReference type="RefSeq" id="WP_347240113.1">
    <property type="nucleotide sequence ID" value="NZ_JAMPLM010000067.1"/>
</dbReference>
<name>A0ABV0KT93_9CYAN</name>
<reference evidence="1 2" key="1">
    <citation type="submission" date="2022-04" db="EMBL/GenBank/DDBJ databases">
        <title>Positive selection, recombination, and allopatry shape intraspecific diversity of widespread and dominant cyanobacteria.</title>
        <authorList>
            <person name="Wei J."/>
            <person name="Shu W."/>
            <person name="Hu C."/>
        </authorList>
    </citation>
    <scope>NUCLEOTIDE SEQUENCE [LARGE SCALE GENOMIC DNA]</scope>
    <source>
        <strain evidence="1 2">AS-A4</strain>
    </source>
</reference>
<sequence>MQKAIAAYSNLDCAFNNAGIARVVKPLHEQLIEDFDKILSINARGLFLCMKYEIQQMLIQDKGVIVNNSATNGLVARRC</sequence>
<dbReference type="PANTHER" id="PTHR42820:SF1">
    <property type="entry name" value="SHORT-CHAIN DEHYDROGENASE_REDUCTASE FAMILY PROTEIN"/>
    <property type="match status" value="1"/>
</dbReference>
<dbReference type="InterPro" id="IPR002347">
    <property type="entry name" value="SDR_fam"/>
</dbReference>
<dbReference type="EMBL" id="JAMPLM010000067">
    <property type="protein sequence ID" value="MEP1062465.1"/>
    <property type="molecule type" value="Genomic_DNA"/>
</dbReference>
<dbReference type="Proteomes" id="UP001476950">
    <property type="component" value="Unassembled WGS sequence"/>
</dbReference>
<keyword evidence="2" id="KW-1185">Reference proteome</keyword>
<gene>
    <name evidence="1" type="ORF">NDI38_29255</name>
</gene>
<dbReference type="CDD" id="cd05233">
    <property type="entry name" value="SDR_c"/>
    <property type="match status" value="1"/>
</dbReference>
<proteinExistence type="predicted"/>
<dbReference type="InterPro" id="IPR036291">
    <property type="entry name" value="NAD(P)-bd_dom_sf"/>
</dbReference>
<evidence type="ECO:0000313" key="1">
    <source>
        <dbReference type="EMBL" id="MEP1062465.1"/>
    </source>
</evidence>
<dbReference type="PANTHER" id="PTHR42820">
    <property type="entry name" value="SHORT-CHAIN DEHYDROGENASE REDUCTASE"/>
    <property type="match status" value="1"/>
</dbReference>
<dbReference type="SUPFAM" id="SSF51735">
    <property type="entry name" value="NAD(P)-binding Rossmann-fold domains"/>
    <property type="match status" value="1"/>
</dbReference>
<accession>A0ABV0KT93</accession>
<comment type="caution">
    <text evidence="1">The sequence shown here is derived from an EMBL/GenBank/DDBJ whole genome shotgun (WGS) entry which is preliminary data.</text>
</comment>
<protein>
    <submittedName>
        <fullName evidence="1">SDR family NAD(P)-dependent oxidoreductase</fullName>
    </submittedName>
</protein>
<dbReference type="Gene3D" id="3.40.50.720">
    <property type="entry name" value="NAD(P)-binding Rossmann-like Domain"/>
    <property type="match status" value="1"/>
</dbReference>